<feature type="compositionally biased region" description="Gly residues" evidence="1">
    <location>
        <begin position="330"/>
        <end position="339"/>
    </location>
</feature>
<sequence length="372" mass="37179">MNDRLARFLAEHDDFELCDDGQKVRWKLASGGTGKKFAASNYGALESFVQGSTYKERTEQREAVSVPLSISLEGEASACVEERLEDVRRQLHVQEQISRQTGKDYSSLSSALHASKRQLPHEQFSQLVDVNRRANHAKHVGLSGRHEDAGGHPPAVAQPATSGGGATALSELEAAVLVPVPGEDWHSEGSEEAEGEPEAPGAPSGAWPWPALGAPSGQGSEGAGSEAGARRGAGGAEAAAAGAPALPGAAPREAAGPCPLEPPLGDGQAAQGSWSSCSARRFFQGLAGASGGGGSRGASARGPSGGGAPGRPHGSLAAAPPGSHGDSARPGGGASGPSGDGALARRLASAPPAAASAGCQRGNASLKSGVSL</sequence>
<evidence type="ECO:0000313" key="3">
    <source>
        <dbReference type="Proteomes" id="UP001189429"/>
    </source>
</evidence>
<accession>A0ABN9U8H2</accession>
<evidence type="ECO:0000313" key="2">
    <source>
        <dbReference type="EMBL" id="CAK0853972.1"/>
    </source>
</evidence>
<dbReference type="Proteomes" id="UP001189429">
    <property type="component" value="Unassembled WGS sequence"/>
</dbReference>
<keyword evidence="3" id="KW-1185">Reference proteome</keyword>
<comment type="caution">
    <text evidence="2">The sequence shown here is derived from an EMBL/GenBank/DDBJ whole genome shotgun (WGS) entry which is preliminary data.</text>
</comment>
<feature type="compositionally biased region" description="Low complexity" evidence="1">
    <location>
        <begin position="236"/>
        <end position="257"/>
    </location>
</feature>
<feature type="compositionally biased region" description="Polar residues" evidence="1">
    <location>
        <begin position="362"/>
        <end position="372"/>
    </location>
</feature>
<dbReference type="EMBL" id="CAUYUJ010015443">
    <property type="protein sequence ID" value="CAK0853972.1"/>
    <property type="molecule type" value="Genomic_DNA"/>
</dbReference>
<organism evidence="2 3">
    <name type="scientific">Prorocentrum cordatum</name>
    <dbReference type="NCBI Taxonomy" id="2364126"/>
    <lineage>
        <taxon>Eukaryota</taxon>
        <taxon>Sar</taxon>
        <taxon>Alveolata</taxon>
        <taxon>Dinophyceae</taxon>
        <taxon>Prorocentrales</taxon>
        <taxon>Prorocentraceae</taxon>
        <taxon>Prorocentrum</taxon>
    </lineage>
</organism>
<name>A0ABN9U8H2_9DINO</name>
<feature type="compositionally biased region" description="Low complexity" evidence="1">
    <location>
        <begin position="198"/>
        <end position="227"/>
    </location>
</feature>
<protein>
    <submittedName>
        <fullName evidence="2">Uncharacterized protein</fullName>
    </submittedName>
</protein>
<feature type="region of interest" description="Disordered" evidence="1">
    <location>
        <begin position="182"/>
        <end position="372"/>
    </location>
</feature>
<proteinExistence type="predicted"/>
<evidence type="ECO:0000256" key="1">
    <source>
        <dbReference type="SAM" id="MobiDB-lite"/>
    </source>
</evidence>
<gene>
    <name evidence="2" type="ORF">PCOR1329_LOCUS45282</name>
</gene>
<feature type="compositionally biased region" description="Polar residues" evidence="1">
    <location>
        <begin position="95"/>
        <end position="112"/>
    </location>
</feature>
<feature type="region of interest" description="Disordered" evidence="1">
    <location>
        <begin position="142"/>
        <end position="165"/>
    </location>
</feature>
<feature type="region of interest" description="Disordered" evidence="1">
    <location>
        <begin position="95"/>
        <end position="114"/>
    </location>
</feature>
<reference evidence="2" key="1">
    <citation type="submission" date="2023-10" db="EMBL/GenBank/DDBJ databases">
        <authorList>
            <person name="Chen Y."/>
            <person name="Shah S."/>
            <person name="Dougan E. K."/>
            <person name="Thang M."/>
            <person name="Chan C."/>
        </authorList>
    </citation>
    <scope>NUCLEOTIDE SEQUENCE [LARGE SCALE GENOMIC DNA]</scope>
</reference>
<feature type="compositionally biased region" description="Low complexity" evidence="1">
    <location>
        <begin position="340"/>
        <end position="357"/>
    </location>
</feature>